<sequence>MNSTGSSSGATVWVVALIAVVVAVGLFRFVLLGGAALLGLVLLGLLIWLSAGVITSRTRAAGQDAREDDDAGPPLAGPQTGRTSVEEARAAGASNMRTAWISWHLRSLPPPEDSRDPRLLVGTLSVVPQADWDVDRLRTHGRALWSLRRGARRHDLLDQLDARLDRVVAMISDLTDAEFDTALGQVNDQYLYHPDRQVRTAYLEGGALGVDLIMDAVTAARAQAREDAATRAAAEALAQQRTAALRALRETHHPTAGRDARAAWDEQARKLEE</sequence>
<evidence type="ECO:0000256" key="1">
    <source>
        <dbReference type="SAM" id="MobiDB-lite"/>
    </source>
</evidence>
<dbReference type="EMBL" id="JSUH01000001">
    <property type="protein sequence ID" value="KHD99057.1"/>
    <property type="molecule type" value="Genomic_DNA"/>
</dbReference>
<keyword evidence="2" id="KW-0472">Membrane</keyword>
<name>A0A0A6YDE7_KOCRO</name>
<evidence type="ECO:0000313" key="4">
    <source>
        <dbReference type="Proteomes" id="UP000030466"/>
    </source>
</evidence>
<comment type="caution">
    <text evidence="3">The sequence shown here is derived from an EMBL/GenBank/DDBJ whole genome shotgun (WGS) entry which is preliminary data.</text>
</comment>
<feature type="transmembrane region" description="Helical" evidence="2">
    <location>
        <begin position="12"/>
        <end position="31"/>
    </location>
</feature>
<feature type="region of interest" description="Disordered" evidence="1">
    <location>
        <begin position="251"/>
        <end position="273"/>
    </location>
</feature>
<keyword evidence="2" id="KW-0812">Transmembrane</keyword>
<accession>A0A0A6YDE7</accession>
<dbReference type="OrthoDB" id="9963310at2"/>
<evidence type="ECO:0000313" key="3">
    <source>
        <dbReference type="EMBL" id="KHD99057.1"/>
    </source>
</evidence>
<keyword evidence="4" id="KW-1185">Reference proteome</keyword>
<keyword evidence="2" id="KW-1133">Transmembrane helix</keyword>
<proteinExistence type="predicted"/>
<organism evidence="3 4">
    <name type="scientific">Kocuria rosea subsp. polaris</name>
    <dbReference type="NCBI Taxonomy" id="136273"/>
    <lineage>
        <taxon>Bacteria</taxon>
        <taxon>Bacillati</taxon>
        <taxon>Actinomycetota</taxon>
        <taxon>Actinomycetes</taxon>
        <taxon>Micrococcales</taxon>
        <taxon>Micrococcaceae</taxon>
        <taxon>Kocuria</taxon>
    </lineage>
</organism>
<protein>
    <submittedName>
        <fullName evidence="3">Uncharacterized protein</fullName>
    </submittedName>
</protein>
<evidence type="ECO:0000256" key="2">
    <source>
        <dbReference type="SAM" id="Phobius"/>
    </source>
</evidence>
<dbReference type="Proteomes" id="UP000030466">
    <property type="component" value="Unassembled WGS sequence"/>
</dbReference>
<dbReference type="RefSeq" id="WP_035923600.1">
    <property type="nucleotide sequence ID" value="NZ_JSUH01000001.1"/>
</dbReference>
<reference evidence="3 4" key="1">
    <citation type="journal article" date="2003" name="Int. J. Syst. Evol. Microbiol.">
        <title>Kocuria polaris sp. nov., an orange-pigmented psychrophilic bacterium isolated from an Antarctic cyanobacterial mat sample.</title>
        <authorList>
            <person name="Reddy G.S."/>
            <person name="Prakash J.S."/>
            <person name="Prabahar V."/>
            <person name="Matsumoto G.I."/>
            <person name="Stackebrandt E."/>
            <person name="Shivaji S."/>
        </authorList>
    </citation>
    <scope>NUCLEOTIDE SEQUENCE [LARGE SCALE GENOMIC DNA]</scope>
    <source>
        <strain evidence="3 4">CMS 76or</strain>
    </source>
</reference>
<feature type="transmembrane region" description="Helical" evidence="2">
    <location>
        <begin position="37"/>
        <end position="56"/>
    </location>
</feature>
<gene>
    <name evidence="3" type="ORF">GY22_01670</name>
</gene>
<feature type="region of interest" description="Disordered" evidence="1">
    <location>
        <begin position="60"/>
        <end position="88"/>
    </location>
</feature>
<dbReference type="AlphaFoldDB" id="A0A0A6YDE7"/>